<reference evidence="1 2" key="1">
    <citation type="submission" date="2024-07" db="EMBL/GenBank/DDBJ databases">
        <title>Marimonas sp.nov., isolated from tidal-flat sediment.</title>
        <authorList>
            <person name="Jayan J.N."/>
            <person name="Lee S.S."/>
        </authorList>
    </citation>
    <scope>NUCLEOTIDE SEQUENCE [LARGE SCALE GENOMIC DNA]</scope>
    <source>
        <strain evidence="1 2">MJW-29</strain>
    </source>
</reference>
<evidence type="ECO:0000313" key="2">
    <source>
        <dbReference type="Proteomes" id="UP001556098"/>
    </source>
</evidence>
<proteinExistence type="predicted"/>
<sequence>MLGIYADVFRTATFTNSRELYEVPPAKTAGNRRRWRLGRRKVLVDLDKL</sequence>
<protein>
    <submittedName>
        <fullName evidence="1">Uncharacterized protein</fullName>
    </submittedName>
</protein>
<evidence type="ECO:0000313" key="1">
    <source>
        <dbReference type="EMBL" id="MEW9918334.1"/>
    </source>
</evidence>
<dbReference type="EMBL" id="JBFNXX010000001">
    <property type="protein sequence ID" value="MEW9918334.1"/>
    <property type="molecule type" value="Genomic_DNA"/>
</dbReference>
<name>A0ABV3RHA1_9RHOB</name>
<dbReference type="RefSeq" id="WP_367876034.1">
    <property type="nucleotide sequence ID" value="NZ_JBFNXX010000001.1"/>
</dbReference>
<comment type="caution">
    <text evidence="1">The sequence shown here is derived from an EMBL/GenBank/DDBJ whole genome shotgun (WGS) entry which is preliminary data.</text>
</comment>
<organism evidence="1 2">
    <name type="scientific">Sulfitobacter sediminis</name>
    <dbReference type="NCBI Taxonomy" id="3234186"/>
    <lineage>
        <taxon>Bacteria</taxon>
        <taxon>Pseudomonadati</taxon>
        <taxon>Pseudomonadota</taxon>
        <taxon>Alphaproteobacteria</taxon>
        <taxon>Rhodobacterales</taxon>
        <taxon>Roseobacteraceae</taxon>
        <taxon>Sulfitobacter</taxon>
    </lineage>
</organism>
<gene>
    <name evidence="1" type="ORF">AB2B41_01860</name>
</gene>
<accession>A0ABV3RHA1</accession>
<keyword evidence="2" id="KW-1185">Reference proteome</keyword>
<dbReference type="Proteomes" id="UP001556098">
    <property type="component" value="Unassembled WGS sequence"/>
</dbReference>